<evidence type="ECO:0000256" key="2">
    <source>
        <dbReference type="ARBA" id="ARBA00005593"/>
    </source>
</evidence>
<evidence type="ECO:0000256" key="6">
    <source>
        <dbReference type="SAM" id="MobiDB-lite"/>
    </source>
</evidence>
<dbReference type="Proteomes" id="UP000663879">
    <property type="component" value="Unassembled WGS sequence"/>
</dbReference>
<accession>A0A814A0P9</accession>
<evidence type="ECO:0000313" key="8">
    <source>
        <dbReference type="Proteomes" id="UP000663879"/>
    </source>
</evidence>
<dbReference type="GO" id="GO:0005968">
    <property type="term" value="C:Rab-protein geranylgeranyltransferase complex"/>
    <property type="evidence" value="ECO:0007669"/>
    <property type="project" value="UniProtKB-UniRule"/>
</dbReference>
<evidence type="ECO:0000256" key="1">
    <source>
        <dbReference type="ARBA" id="ARBA00004496"/>
    </source>
</evidence>
<dbReference type="GO" id="GO:0006886">
    <property type="term" value="P:intracellular protein transport"/>
    <property type="evidence" value="ECO:0007669"/>
    <property type="project" value="InterPro"/>
</dbReference>
<evidence type="ECO:0000256" key="3">
    <source>
        <dbReference type="ARBA" id="ARBA00022468"/>
    </source>
</evidence>
<dbReference type="GO" id="GO:0005634">
    <property type="term" value="C:nucleus"/>
    <property type="evidence" value="ECO:0007669"/>
    <property type="project" value="TreeGrafter"/>
</dbReference>
<dbReference type="OrthoDB" id="1923006at2759"/>
<proteinExistence type="inferred from homology"/>
<keyword evidence="3 5" id="KW-0343">GTPase activation</keyword>
<dbReference type="EMBL" id="CAJNOC010002022">
    <property type="protein sequence ID" value="CAF0907292.1"/>
    <property type="molecule type" value="Genomic_DNA"/>
</dbReference>
<dbReference type="Gene3D" id="3.50.50.60">
    <property type="entry name" value="FAD/NAD(P)-binding domain"/>
    <property type="match status" value="1"/>
</dbReference>
<dbReference type="PIRSF" id="PIRSF016550">
    <property type="entry name" value="Rab_ger_ger_transf_A_euk"/>
    <property type="match status" value="1"/>
</dbReference>
<protein>
    <recommendedName>
        <fullName evidence="5">Rab proteins geranylgeranyltransferase component A</fullName>
    </recommendedName>
</protein>
<dbReference type="GO" id="GO:0005829">
    <property type="term" value="C:cytosol"/>
    <property type="evidence" value="ECO:0007669"/>
    <property type="project" value="TreeGrafter"/>
</dbReference>
<keyword evidence="8" id="KW-1185">Reference proteome</keyword>
<dbReference type="PANTHER" id="PTHR11787:SF4">
    <property type="entry name" value="CHM, RAB ESCORT PROTEIN 1"/>
    <property type="match status" value="1"/>
</dbReference>
<comment type="similarity">
    <text evidence="2 5">Belongs to the Rab GDI family.</text>
</comment>
<dbReference type="InterPro" id="IPR036188">
    <property type="entry name" value="FAD/NAD-bd_sf"/>
</dbReference>
<name>A0A814A0P9_9BILA</name>
<feature type="region of interest" description="Disordered" evidence="6">
    <location>
        <begin position="492"/>
        <end position="523"/>
    </location>
</feature>
<dbReference type="PANTHER" id="PTHR11787">
    <property type="entry name" value="RAB GDP-DISSOCIATION INHIBITOR"/>
    <property type="match status" value="1"/>
</dbReference>
<evidence type="ECO:0000313" key="7">
    <source>
        <dbReference type="EMBL" id="CAF0907292.1"/>
    </source>
</evidence>
<dbReference type="GO" id="GO:0007264">
    <property type="term" value="P:small GTPase-mediated signal transduction"/>
    <property type="evidence" value="ECO:0007669"/>
    <property type="project" value="UniProtKB-UniRule"/>
</dbReference>
<evidence type="ECO:0000256" key="5">
    <source>
        <dbReference type="PIRNR" id="PIRNR016550"/>
    </source>
</evidence>
<dbReference type="GO" id="GO:0016192">
    <property type="term" value="P:vesicle-mediated transport"/>
    <property type="evidence" value="ECO:0007669"/>
    <property type="project" value="TreeGrafter"/>
</dbReference>
<reference evidence="7" key="1">
    <citation type="submission" date="2021-02" db="EMBL/GenBank/DDBJ databases">
        <authorList>
            <person name="Nowell W R."/>
        </authorList>
    </citation>
    <scope>NUCLEOTIDE SEQUENCE</scope>
    <source>
        <strain evidence="7">Ploen Becks lab</strain>
    </source>
</reference>
<organism evidence="7 8">
    <name type="scientific">Brachionus calyciflorus</name>
    <dbReference type="NCBI Taxonomy" id="104777"/>
    <lineage>
        <taxon>Eukaryota</taxon>
        <taxon>Metazoa</taxon>
        <taxon>Spiralia</taxon>
        <taxon>Gnathifera</taxon>
        <taxon>Rotifera</taxon>
        <taxon>Eurotatoria</taxon>
        <taxon>Monogononta</taxon>
        <taxon>Pseudotrocha</taxon>
        <taxon>Ploima</taxon>
        <taxon>Brachionidae</taxon>
        <taxon>Brachionus</taxon>
    </lineage>
</organism>
<dbReference type="Gene3D" id="3.30.519.10">
    <property type="entry name" value="Guanine Nucleotide Dissociation Inhibitor, domain 2"/>
    <property type="match status" value="1"/>
</dbReference>
<dbReference type="PRINTS" id="PR00891">
    <property type="entry name" value="RABGDIREP"/>
</dbReference>
<gene>
    <name evidence="7" type="ORF">OXX778_LOCUS11712</name>
</gene>
<comment type="caution">
    <text evidence="7">The sequence shown here is derived from an EMBL/GenBank/DDBJ whole genome shotgun (WGS) entry which is preliminary data.</text>
</comment>
<dbReference type="SUPFAM" id="SSF51905">
    <property type="entry name" value="FAD/NAD(P)-binding domain"/>
    <property type="match status" value="1"/>
</dbReference>
<comment type="subcellular location">
    <subcellularLocation>
        <location evidence="1 5">Cytoplasm</location>
    </subcellularLocation>
</comment>
<dbReference type="AlphaFoldDB" id="A0A814A0P9"/>
<dbReference type="Pfam" id="PF00996">
    <property type="entry name" value="GDI"/>
    <property type="match status" value="2"/>
</dbReference>
<sequence>MSDLPKDYDIIIVGTGLTESILAGALARIGKSVLHIDRNQFYGGEFASHTLNNLMEWSDKIKRYPDIENDREQNDKSCFKKCNNDLGKYYTEIEYSFSDLETQDKLLKLSRKFTLDLTPNIFYSRGQLIELLISSDVAKYCEFKMVSQILTLDRDGNVQKVPTSRSEVFKSNKLGMLEKRSMMQFVQAVLKDDNFNELIEPEQLQTISFRQLISNKKFPQIINDYLINAVAMCPNEKDNALKGLNDTKKFLTSVGRFGDSPFLYSMYGAGELPQCFCRMSAVFGAIYYLDMTIDKFHINSENRIESITTKNDKEEFKFNCKNLIIDSSYAPIDYFKSIDNLISHCILITDKTIYKNDDGLDHISLLFLPKMKDTDIYMIETSYASNCSPQGYFVVYLFCRNTRKTSRENFEKCIETFFNIGELDENKPNVLFSCFYSHIDSDYFVHELDKISNRPNNLHFVSGCQPKLDFDHHVEQAKKIFNDICPNDEFMPKPPDPEDIIFGDETENKNEISKETNQNETSE</sequence>
<keyword evidence="4 5" id="KW-0963">Cytoplasm</keyword>
<dbReference type="InterPro" id="IPR001738">
    <property type="entry name" value="Rab_escort"/>
</dbReference>
<evidence type="ECO:0000256" key="4">
    <source>
        <dbReference type="ARBA" id="ARBA00022490"/>
    </source>
</evidence>
<dbReference type="GO" id="GO:0005096">
    <property type="term" value="F:GTPase activator activity"/>
    <property type="evidence" value="ECO:0007669"/>
    <property type="project" value="UniProtKB-UniRule"/>
</dbReference>
<dbReference type="InterPro" id="IPR018203">
    <property type="entry name" value="GDP_dissociation_inhibitor"/>
</dbReference>
<dbReference type="Gene3D" id="1.10.405.10">
    <property type="entry name" value="Guanine Nucleotide Dissociation Inhibitor, domain 1"/>
    <property type="match status" value="1"/>
</dbReference>
<comment type="function">
    <text evidence="5">Substrate-binding subunit (component A) of the Rab geranylgeranyltransferase (GGTase) complex. Binds unprenylated Rab proteins and presents the substrate peptide to the catalytic component B. The component A is thought to be regenerated by transferring its prenylated Rab back to the donor membrane.</text>
</comment>
<dbReference type="GO" id="GO:0005092">
    <property type="term" value="F:GDP-dissociation inhibitor activity"/>
    <property type="evidence" value="ECO:0007669"/>
    <property type="project" value="InterPro"/>
</dbReference>